<proteinExistence type="predicted"/>
<dbReference type="AlphaFoldDB" id="A0A075GXZ7"/>
<keyword evidence="2" id="KW-0812">Transmembrane</keyword>
<dbReference type="Pfam" id="PF09999">
    <property type="entry name" value="DUF2240"/>
    <property type="match status" value="1"/>
</dbReference>
<dbReference type="EMBL" id="KF900839">
    <property type="protein sequence ID" value="AIF08699.1"/>
    <property type="molecule type" value="Genomic_DNA"/>
</dbReference>
<sequence>MSREDEAVTDIERLLALTWRTWGSIPLDPSAITRTWSLDLGWLAPNEAELLLSKLIAAGWLVTSSDGLSPSKEVGDVTVPLGWFPRKRLLDEPPKCPIQPLGSATDETREPTTKPVESESVTELDSAARTEGTDDPNEEPVQSPIERTTSTDSVDIPGLLQAISDATKLERQEVMRRAQRKRRALGAITVWMALFLVARELGLDPATLLD</sequence>
<organism evidence="3">
    <name type="scientific">uncultured marine group II/III euryarchaeote KM3_31_G10</name>
    <dbReference type="NCBI Taxonomy" id="1456433"/>
    <lineage>
        <taxon>Archaea</taxon>
        <taxon>Methanobacteriati</taxon>
        <taxon>Methanobacteriota</taxon>
        <taxon>environmental samples</taxon>
    </lineage>
</organism>
<evidence type="ECO:0008006" key="4">
    <source>
        <dbReference type="Google" id="ProtNLM"/>
    </source>
</evidence>
<keyword evidence="2" id="KW-0472">Membrane</keyword>
<reference evidence="3" key="1">
    <citation type="journal article" date="2014" name="Genome Biol. Evol.">
        <title>Pangenome evidence for extensive interdomain horizontal transfer affecting lineage core and shell genes in uncultured planktonic thaumarchaeota and euryarchaeota.</title>
        <authorList>
            <person name="Deschamps P."/>
            <person name="Zivanovic Y."/>
            <person name="Moreira D."/>
            <person name="Rodriguez-Valera F."/>
            <person name="Lopez-Garcia P."/>
        </authorList>
    </citation>
    <scope>NUCLEOTIDE SEQUENCE</scope>
</reference>
<accession>A0A075GXZ7</accession>
<keyword evidence="2" id="KW-1133">Transmembrane helix</keyword>
<protein>
    <recommendedName>
        <fullName evidence="4">DUF2240 family protein</fullName>
    </recommendedName>
</protein>
<name>A0A075GXZ7_9EURY</name>
<evidence type="ECO:0000256" key="2">
    <source>
        <dbReference type="SAM" id="Phobius"/>
    </source>
</evidence>
<evidence type="ECO:0000256" key="1">
    <source>
        <dbReference type="SAM" id="MobiDB-lite"/>
    </source>
</evidence>
<feature type="region of interest" description="Disordered" evidence="1">
    <location>
        <begin position="94"/>
        <end position="157"/>
    </location>
</feature>
<feature type="transmembrane region" description="Helical" evidence="2">
    <location>
        <begin position="184"/>
        <end position="202"/>
    </location>
</feature>
<dbReference type="InterPro" id="IPR018716">
    <property type="entry name" value="DUF2240"/>
</dbReference>
<evidence type="ECO:0000313" key="3">
    <source>
        <dbReference type="EMBL" id="AIF08699.1"/>
    </source>
</evidence>